<evidence type="ECO:0000313" key="1">
    <source>
        <dbReference type="EMBL" id="ADB50839.1"/>
    </source>
</evidence>
<sequence>MRSRRAAARVPAMPRTIRLELDEHGDRLRGRVAESGHDEQEFEGWLGLLTLLGERLDGPREPDGTEDEG</sequence>
<gene>
    <name evidence="1" type="ordered locus">Cwoe_2416</name>
</gene>
<accession>D3F7H7</accession>
<dbReference type="Proteomes" id="UP000008229">
    <property type="component" value="Chromosome"/>
</dbReference>
<name>D3F7H7_CONWI</name>
<dbReference type="AlphaFoldDB" id="D3F7H7"/>
<dbReference type="EMBL" id="CP001854">
    <property type="protein sequence ID" value="ADB50839.1"/>
    <property type="molecule type" value="Genomic_DNA"/>
</dbReference>
<organism evidence="1 2">
    <name type="scientific">Conexibacter woesei (strain DSM 14684 / CCUG 47730 / CIP 108061 / JCM 11494 / NBRC 100937 / ID131577)</name>
    <dbReference type="NCBI Taxonomy" id="469383"/>
    <lineage>
        <taxon>Bacteria</taxon>
        <taxon>Bacillati</taxon>
        <taxon>Actinomycetota</taxon>
        <taxon>Thermoleophilia</taxon>
        <taxon>Solirubrobacterales</taxon>
        <taxon>Conexibacteraceae</taxon>
        <taxon>Conexibacter</taxon>
    </lineage>
</organism>
<dbReference type="STRING" id="469383.Cwoe_2416"/>
<dbReference type="KEGG" id="cwo:Cwoe_2416"/>
<reference evidence="2" key="2">
    <citation type="submission" date="2010-01" db="EMBL/GenBank/DDBJ databases">
        <title>The complete genome of Conexibacter woesei DSM 14684.</title>
        <authorList>
            <consortium name="US DOE Joint Genome Institute (JGI-PGF)"/>
            <person name="Lucas S."/>
            <person name="Copeland A."/>
            <person name="Lapidus A."/>
            <person name="Glavina del Rio T."/>
            <person name="Dalin E."/>
            <person name="Tice H."/>
            <person name="Bruce D."/>
            <person name="Goodwin L."/>
            <person name="Pitluck S."/>
            <person name="Kyrpides N."/>
            <person name="Mavromatis K."/>
            <person name="Ivanova N."/>
            <person name="Mikhailova N."/>
            <person name="Chertkov O."/>
            <person name="Brettin T."/>
            <person name="Detter J.C."/>
            <person name="Han C."/>
            <person name="Larimer F."/>
            <person name="Land M."/>
            <person name="Hauser L."/>
            <person name="Markowitz V."/>
            <person name="Cheng J.-F."/>
            <person name="Hugenholtz P."/>
            <person name="Woyke T."/>
            <person name="Wu D."/>
            <person name="Pukall R."/>
            <person name="Steenblock K."/>
            <person name="Schneider S."/>
            <person name="Klenk H.-P."/>
            <person name="Eisen J.A."/>
        </authorList>
    </citation>
    <scope>NUCLEOTIDE SEQUENCE [LARGE SCALE GENOMIC DNA]</scope>
    <source>
        <strain evidence="2">DSM 14684 / CIP 108061 / JCM 11494 / NBRC 100937 / ID131577</strain>
    </source>
</reference>
<proteinExistence type="predicted"/>
<protein>
    <submittedName>
        <fullName evidence="1">Uncharacterized protein</fullName>
    </submittedName>
</protein>
<evidence type="ECO:0000313" key="2">
    <source>
        <dbReference type="Proteomes" id="UP000008229"/>
    </source>
</evidence>
<keyword evidence="2" id="KW-1185">Reference proteome</keyword>
<dbReference type="HOGENOM" id="CLU_2768726_0_0_11"/>
<reference evidence="1 2" key="1">
    <citation type="journal article" date="2010" name="Stand. Genomic Sci.">
        <title>Complete genome sequence of Conexibacter woesei type strain (ID131577).</title>
        <authorList>
            <person name="Pukall R."/>
            <person name="Lapidus A."/>
            <person name="Glavina Del Rio T."/>
            <person name="Copeland A."/>
            <person name="Tice H."/>
            <person name="Cheng J.-F."/>
            <person name="Lucas S."/>
            <person name="Chen F."/>
            <person name="Nolan M."/>
            <person name="Bruce D."/>
            <person name="Goodwin L."/>
            <person name="Pitluck S."/>
            <person name="Mavromatis K."/>
            <person name="Ivanova N."/>
            <person name="Ovchinnikova G."/>
            <person name="Pati A."/>
            <person name="Chen A."/>
            <person name="Palaniappan K."/>
            <person name="Land M."/>
            <person name="Hauser L."/>
            <person name="Chang Y.-J."/>
            <person name="Jeffries C.D."/>
            <person name="Chain P."/>
            <person name="Meincke L."/>
            <person name="Sims D."/>
            <person name="Brettin T."/>
            <person name="Detter J.C."/>
            <person name="Rohde M."/>
            <person name="Goeker M."/>
            <person name="Bristow J."/>
            <person name="Eisen J.A."/>
            <person name="Markowitz V."/>
            <person name="Kyrpides N.C."/>
            <person name="Klenk H.-P."/>
            <person name="Hugenholtz P."/>
        </authorList>
    </citation>
    <scope>NUCLEOTIDE SEQUENCE [LARGE SCALE GENOMIC DNA]</scope>
    <source>
        <strain evidence="2">DSM 14684 / CIP 108061 / JCM 11494 / NBRC 100937 / ID131577</strain>
    </source>
</reference>